<organism evidence="3 4">
    <name type="scientific">Meganyctiphanes norvegica</name>
    <name type="common">Northern krill</name>
    <name type="synonym">Thysanopoda norvegica</name>
    <dbReference type="NCBI Taxonomy" id="48144"/>
    <lineage>
        <taxon>Eukaryota</taxon>
        <taxon>Metazoa</taxon>
        <taxon>Ecdysozoa</taxon>
        <taxon>Arthropoda</taxon>
        <taxon>Crustacea</taxon>
        <taxon>Multicrustacea</taxon>
        <taxon>Malacostraca</taxon>
        <taxon>Eumalacostraca</taxon>
        <taxon>Eucarida</taxon>
        <taxon>Euphausiacea</taxon>
        <taxon>Euphausiidae</taxon>
        <taxon>Meganyctiphanes</taxon>
    </lineage>
</organism>
<name>A0AAV2R8Z9_MEGNR</name>
<keyword evidence="1" id="KW-0472">Membrane</keyword>
<dbReference type="Proteomes" id="UP001497623">
    <property type="component" value="Unassembled WGS sequence"/>
</dbReference>
<keyword evidence="1" id="KW-0812">Transmembrane</keyword>
<proteinExistence type="predicted"/>
<accession>A0AAV2R8Z9</accession>
<evidence type="ECO:0000256" key="1">
    <source>
        <dbReference type="SAM" id="Phobius"/>
    </source>
</evidence>
<gene>
    <name evidence="3" type="ORF">MNOR_LOCUS22012</name>
</gene>
<keyword evidence="1" id="KW-1133">Transmembrane helix</keyword>
<reference evidence="3 4" key="1">
    <citation type="submission" date="2024-05" db="EMBL/GenBank/DDBJ databases">
        <authorList>
            <person name="Wallberg A."/>
        </authorList>
    </citation>
    <scope>NUCLEOTIDE SEQUENCE [LARGE SCALE GENOMIC DNA]</scope>
</reference>
<dbReference type="PROSITE" id="PS50024">
    <property type="entry name" value="SEA"/>
    <property type="match status" value="1"/>
</dbReference>
<dbReference type="AlphaFoldDB" id="A0AAV2R8Z9"/>
<evidence type="ECO:0000313" key="4">
    <source>
        <dbReference type="Proteomes" id="UP001497623"/>
    </source>
</evidence>
<keyword evidence="4" id="KW-1185">Reference proteome</keyword>
<protein>
    <recommendedName>
        <fullName evidence="2">SEA domain-containing protein</fullName>
    </recommendedName>
</protein>
<feature type="non-terminal residue" evidence="3">
    <location>
        <position position="1"/>
    </location>
</feature>
<feature type="domain" description="SEA" evidence="2">
    <location>
        <begin position="146"/>
        <end position="260"/>
    </location>
</feature>
<dbReference type="EMBL" id="CAXKWB010018170">
    <property type="protein sequence ID" value="CAL4120385.1"/>
    <property type="molecule type" value="Genomic_DNA"/>
</dbReference>
<dbReference type="InterPro" id="IPR000082">
    <property type="entry name" value="SEA_dom"/>
</dbReference>
<comment type="caution">
    <text evidence="3">The sequence shown here is derived from an EMBL/GenBank/DDBJ whole genome shotgun (WGS) entry which is preliminary data.</text>
</comment>
<feature type="transmembrane region" description="Helical" evidence="1">
    <location>
        <begin position="308"/>
        <end position="328"/>
    </location>
</feature>
<sequence>TGNSSNSNDTGLVATADGLSIPKDLLTDENVLLIRVTKGGLSAEDIAKFLEKGTDEHNNFKNGLDELKAYMKKDAQTEYIKPDQAELANVVRIDADSVRADYAVPCNPSLVAKKFENDLEEFFNPKTAFNMDGTVIKVKKVPVPKKANVFQAVVIMTGEEFKPEYKDQKSKLYKDFKENYENKMLIDLQAKIPDAKVFSVVLLELRKGSLIANSLVNTETDSSPSKIQSGLTDVAEDPNSQLNITSPVVDSPTYVASGAEAEEVKPIVEPETDYEEDKTLTKGKVPGFISPEDVELKYSDTAKNFMKYFVSVTIPAFCVIFVLLLCLFCCTGQSCQALCGEGNAKAKSIP</sequence>
<evidence type="ECO:0000313" key="3">
    <source>
        <dbReference type="EMBL" id="CAL4120385.1"/>
    </source>
</evidence>
<evidence type="ECO:0000259" key="2">
    <source>
        <dbReference type="PROSITE" id="PS50024"/>
    </source>
</evidence>